<feature type="signal peptide" evidence="2">
    <location>
        <begin position="1"/>
        <end position="23"/>
    </location>
</feature>
<reference evidence="3 4" key="1">
    <citation type="submission" date="2024-08" db="EMBL/GenBank/DDBJ databases">
        <title>Insights into the chromosomal genome structure of Flemingia macrophylla.</title>
        <authorList>
            <person name="Ding Y."/>
            <person name="Zhao Y."/>
            <person name="Bi W."/>
            <person name="Wu M."/>
            <person name="Zhao G."/>
            <person name="Gong Y."/>
            <person name="Li W."/>
            <person name="Zhang P."/>
        </authorList>
    </citation>
    <scope>NUCLEOTIDE SEQUENCE [LARGE SCALE GENOMIC DNA]</scope>
    <source>
        <strain evidence="3">DYQJB</strain>
        <tissue evidence="3">Leaf</tissue>
    </source>
</reference>
<keyword evidence="4" id="KW-1185">Reference proteome</keyword>
<dbReference type="Proteomes" id="UP001603857">
    <property type="component" value="Unassembled WGS sequence"/>
</dbReference>
<name>A0ABD1L4E0_9FABA</name>
<feature type="chain" id="PRO_5044831230" evidence="2">
    <location>
        <begin position="24"/>
        <end position="148"/>
    </location>
</feature>
<evidence type="ECO:0000313" key="3">
    <source>
        <dbReference type="EMBL" id="KAL2318390.1"/>
    </source>
</evidence>
<dbReference type="EMBL" id="JBGMDY010000011">
    <property type="protein sequence ID" value="KAL2318390.1"/>
    <property type="molecule type" value="Genomic_DNA"/>
</dbReference>
<organism evidence="3 4">
    <name type="scientific">Flemingia macrophylla</name>
    <dbReference type="NCBI Taxonomy" id="520843"/>
    <lineage>
        <taxon>Eukaryota</taxon>
        <taxon>Viridiplantae</taxon>
        <taxon>Streptophyta</taxon>
        <taxon>Embryophyta</taxon>
        <taxon>Tracheophyta</taxon>
        <taxon>Spermatophyta</taxon>
        <taxon>Magnoliopsida</taxon>
        <taxon>eudicotyledons</taxon>
        <taxon>Gunneridae</taxon>
        <taxon>Pentapetalae</taxon>
        <taxon>rosids</taxon>
        <taxon>fabids</taxon>
        <taxon>Fabales</taxon>
        <taxon>Fabaceae</taxon>
        <taxon>Papilionoideae</taxon>
        <taxon>50 kb inversion clade</taxon>
        <taxon>NPAAA clade</taxon>
        <taxon>indigoferoid/millettioid clade</taxon>
        <taxon>Phaseoleae</taxon>
        <taxon>Flemingia</taxon>
    </lineage>
</organism>
<feature type="compositionally biased region" description="Low complexity" evidence="1">
    <location>
        <begin position="37"/>
        <end position="48"/>
    </location>
</feature>
<comment type="caution">
    <text evidence="3">The sequence shown here is derived from an EMBL/GenBank/DDBJ whole genome shotgun (WGS) entry which is preliminary data.</text>
</comment>
<gene>
    <name evidence="3" type="ORF">Fmac_032266</name>
</gene>
<evidence type="ECO:0000256" key="2">
    <source>
        <dbReference type="SAM" id="SignalP"/>
    </source>
</evidence>
<keyword evidence="2" id="KW-0732">Signal</keyword>
<feature type="compositionally biased region" description="Polar residues" evidence="1">
    <location>
        <begin position="49"/>
        <end position="67"/>
    </location>
</feature>
<dbReference type="AlphaFoldDB" id="A0ABD1L4E0"/>
<sequence length="148" mass="16279">MRVSLRHQCLLLTLLAFVVLSEGSRLPKEYWEQMLPKKLPSPSSSPSKGTNSVNPSSTTKNYSLPTSDGKFHSSSTLTFILPQPFHFEGPTLKSSIEGDFAKPPPAFLRRFLAFQALTPAALPAGTPGGCFPPFYRLHFEVSALFSFC</sequence>
<evidence type="ECO:0000313" key="4">
    <source>
        <dbReference type="Proteomes" id="UP001603857"/>
    </source>
</evidence>
<feature type="region of interest" description="Disordered" evidence="1">
    <location>
        <begin position="37"/>
        <end position="67"/>
    </location>
</feature>
<protein>
    <submittedName>
        <fullName evidence="3">Uncharacterized protein</fullName>
    </submittedName>
</protein>
<accession>A0ABD1L4E0</accession>
<evidence type="ECO:0000256" key="1">
    <source>
        <dbReference type="SAM" id="MobiDB-lite"/>
    </source>
</evidence>
<proteinExistence type="predicted"/>